<reference evidence="8 9" key="1">
    <citation type="submission" date="2017-10" db="EMBL/GenBank/DDBJ databases">
        <title>Massilia psychrophilum sp. nov., a novel purple-pigmented bacterium isolated from Tianshan glacier, Xinjiang Municipality, China.</title>
        <authorList>
            <person name="Wang H."/>
        </authorList>
    </citation>
    <scope>NUCLEOTIDE SEQUENCE [LARGE SCALE GENOMIC DNA]</scope>
    <source>
        <strain evidence="8 9">JCM 30813</strain>
    </source>
</reference>
<keyword evidence="5" id="KW-0378">Hydrolase</keyword>
<sequence length="199" mass="22858">MEILAAKDWRRCWRQHGRRLGPCLQQVRVTEGASMAEDNDPLRPRPTQDSRRFFMLPQAPIDSGYYVYGKLYGELAKGAYQYAHPTMMTSILRVAFEWQVIDKRRIGIGDISMAGGPKPPNHQSHRNGLQVDIRPLRKDGLEEPVTWMESQYDSASTAKLIELFRTFAPVVRLFFNGPGIPFVIPLKNHDNHFHVELRG</sequence>
<comment type="caution">
    <text evidence="8">The sequence shown here is derived from an EMBL/GenBank/DDBJ whole genome shotgun (WGS) entry which is preliminary data.</text>
</comment>
<keyword evidence="6" id="KW-0862">Zinc</keyword>
<gene>
    <name evidence="8" type="ORF">CR103_02800</name>
</gene>
<evidence type="ECO:0000256" key="1">
    <source>
        <dbReference type="ARBA" id="ARBA00022670"/>
    </source>
</evidence>
<dbReference type="Proteomes" id="UP000228593">
    <property type="component" value="Unassembled WGS sequence"/>
</dbReference>
<dbReference type="Pfam" id="PF03411">
    <property type="entry name" value="Peptidase_M74"/>
    <property type="match status" value="1"/>
</dbReference>
<organism evidence="8 9">
    <name type="scientific">Massilia psychrophila</name>
    <dbReference type="NCBI Taxonomy" id="1603353"/>
    <lineage>
        <taxon>Bacteria</taxon>
        <taxon>Pseudomonadati</taxon>
        <taxon>Pseudomonadota</taxon>
        <taxon>Betaproteobacteria</taxon>
        <taxon>Burkholderiales</taxon>
        <taxon>Oxalobacteraceae</taxon>
        <taxon>Telluria group</taxon>
        <taxon>Massilia</taxon>
    </lineage>
</organism>
<keyword evidence="9" id="KW-1185">Reference proteome</keyword>
<keyword evidence="4" id="KW-0574">Periplasm</keyword>
<dbReference type="Gene3D" id="3.30.1380.10">
    <property type="match status" value="1"/>
</dbReference>
<dbReference type="GO" id="GO:0046872">
    <property type="term" value="F:metal ion binding"/>
    <property type="evidence" value="ECO:0007669"/>
    <property type="project" value="UniProtKB-KW"/>
</dbReference>
<dbReference type="GO" id="GO:0004252">
    <property type="term" value="F:serine-type endopeptidase activity"/>
    <property type="evidence" value="ECO:0007669"/>
    <property type="project" value="InterPro"/>
</dbReference>
<accession>A0A2G8T5W2</accession>
<keyword evidence="3" id="KW-0732">Signal</keyword>
<proteinExistence type="predicted"/>
<evidence type="ECO:0000256" key="6">
    <source>
        <dbReference type="ARBA" id="ARBA00022833"/>
    </source>
</evidence>
<dbReference type="GO" id="GO:0008237">
    <property type="term" value="F:metallopeptidase activity"/>
    <property type="evidence" value="ECO:0007669"/>
    <property type="project" value="UniProtKB-KW"/>
</dbReference>
<evidence type="ECO:0000313" key="9">
    <source>
        <dbReference type="Proteomes" id="UP000228593"/>
    </source>
</evidence>
<protein>
    <recommendedName>
        <fullName evidence="10">Penicillin-insensitive murein endopeptidase</fullName>
    </recommendedName>
</protein>
<dbReference type="OrthoDB" id="8756136at2"/>
<evidence type="ECO:0000256" key="4">
    <source>
        <dbReference type="ARBA" id="ARBA00022764"/>
    </source>
</evidence>
<keyword evidence="1" id="KW-0645">Protease</keyword>
<dbReference type="EMBL" id="PDOB01000002">
    <property type="protein sequence ID" value="PIL41450.1"/>
    <property type="molecule type" value="Genomic_DNA"/>
</dbReference>
<dbReference type="SUPFAM" id="SSF55166">
    <property type="entry name" value="Hedgehog/DD-peptidase"/>
    <property type="match status" value="1"/>
</dbReference>
<dbReference type="GO" id="GO:0006508">
    <property type="term" value="P:proteolysis"/>
    <property type="evidence" value="ECO:0007669"/>
    <property type="project" value="UniProtKB-KW"/>
</dbReference>
<evidence type="ECO:0000256" key="7">
    <source>
        <dbReference type="ARBA" id="ARBA00023049"/>
    </source>
</evidence>
<name>A0A2G8T5W2_9BURK</name>
<evidence type="ECO:0000256" key="5">
    <source>
        <dbReference type="ARBA" id="ARBA00022801"/>
    </source>
</evidence>
<dbReference type="GO" id="GO:0030288">
    <property type="term" value="C:outer membrane-bounded periplasmic space"/>
    <property type="evidence" value="ECO:0007669"/>
    <property type="project" value="InterPro"/>
</dbReference>
<evidence type="ECO:0000313" key="8">
    <source>
        <dbReference type="EMBL" id="PIL41450.1"/>
    </source>
</evidence>
<evidence type="ECO:0000256" key="2">
    <source>
        <dbReference type="ARBA" id="ARBA00022723"/>
    </source>
</evidence>
<dbReference type="InterPro" id="IPR009045">
    <property type="entry name" value="Zn_M74/Hedgehog-like"/>
</dbReference>
<keyword evidence="7" id="KW-0482">Metalloprotease</keyword>
<dbReference type="InterPro" id="IPR005073">
    <property type="entry name" value="Peptidase_M74"/>
</dbReference>
<evidence type="ECO:0000256" key="3">
    <source>
        <dbReference type="ARBA" id="ARBA00022729"/>
    </source>
</evidence>
<dbReference type="AlphaFoldDB" id="A0A2G8T5W2"/>
<keyword evidence="2" id="KW-0479">Metal-binding</keyword>
<evidence type="ECO:0008006" key="10">
    <source>
        <dbReference type="Google" id="ProtNLM"/>
    </source>
</evidence>